<evidence type="ECO:0000313" key="1">
    <source>
        <dbReference type="EMBL" id="MFC3862891.1"/>
    </source>
</evidence>
<reference evidence="2" key="1">
    <citation type="journal article" date="2019" name="Int. J. Syst. Evol. Microbiol.">
        <title>The Global Catalogue of Microorganisms (GCM) 10K type strain sequencing project: providing services to taxonomists for standard genome sequencing and annotation.</title>
        <authorList>
            <consortium name="The Broad Institute Genomics Platform"/>
            <consortium name="The Broad Institute Genome Sequencing Center for Infectious Disease"/>
            <person name="Wu L."/>
            <person name="Ma J."/>
        </authorList>
    </citation>
    <scope>NUCLEOTIDE SEQUENCE [LARGE SCALE GENOMIC DNA]</scope>
    <source>
        <strain evidence="2">CCTCC AB 2013263</strain>
    </source>
</reference>
<sequence length="218" mass="22164">MTEPHANDAEQPYSGPVVAVPVYAGVSELELSLMLSLARVCAGPDAVKTVNRSRASIVTAGGLVTTPHFMYTTLPAPAALFLPGGPGATKAARDPLLKTFLQAHQHLPTGISGSGVLLAGESGLLTNRLVGCPTELVDTVWAYDPADVRGGEVVHDGLVVSTPSGLPALHAAFAVASALWGAEVAMGALSRLGVGEIGFQFPGGLPTPPAPYPKGRGS</sequence>
<comment type="caution">
    <text evidence="1">The sequence shown here is derived from an EMBL/GenBank/DDBJ whole genome shotgun (WGS) entry which is preliminary data.</text>
</comment>
<organism evidence="1 2">
    <name type="scientific">Deinococcus antarcticus</name>
    <dbReference type="NCBI Taxonomy" id="1298767"/>
    <lineage>
        <taxon>Bacteria</taxon>
        <taxon>Thermotogati</taxon>
        <taxon>Deinococcota</taxon>
        <taxon>Deinococci</taxon>
        <taxon>Deinococcales</taxon>
        <taxon>Deinococcaceae</taxon>
        <taxon>Deinococcus</taxon>
    </lineage>
</organism>
<name>A0ABV8ACF1_9DEIO</name>
<dbReference type="EMBL" id="JBHRZF010000217">
    <property type="protein sequence ID" value="MFC3862891.1"/>
    <property type="molecule type" value="Genomic_DNA"/>
</dbReference>
<protein>
    <submittedName>
        <fullName evidence="1">Transcriptional regulator</fullName>
    </submittedName>
</protein>
<accession>A0ABV8ACF1</accession>
<gene>
    <name evidence="1" type="ORF">ACFOPQ_19180</name>
</gene>
<dbReference type="Proteomes" id="UP001595748">
    <property type="component" value="Unassembled WGS sequence"/>
</dbReference>
<keyword evidence="2" id="KW-1185">Reference proteome</keyword>
<dbReference type="InterPro" id="IPR029062">
    <property type="entry name" value="Class_I_gatase-like"/>
</dbReference>
<proteinExistence type="predicted"/>
<dbReference type="RefSeq" id="WP_380080828.1">
    <property type="nucleotide sequence ID" value="NZ_JBHRZF010000217.1"/>
</dbReference>
<evidence type="ECO:0000313" key="2">
    <source>
        <dbReference type="Proteomes" id="UP001595748"/>
    </source>
</evidence>
<dbReference type="SUPFAM" id="SSF52317">
    <property type="entry name" value="Class I glutamine amidotransferase-like"/>
    <property type="match status" value="1"/>
</dbReference>
<dbReference type="Gene3D" id="3.40.50.880">
    <property type="match status" value="1"/>
</dbReference>